<dbReference type="PANTHER" id="PTHR48100:SF1">
    <property type="entry name" value="HISTIDINE PHOSPHATASE FAMILY PROTEIN-RELATED"/>
    <property type="match status" value="1"/>
</dbReference>
<dbReference type="Proteomes" id="UP000619761">
    <property type="component" value="Unassembled WGS sequence"/>
</dbReference>
<evidence type="ECO:0000313" key="1">
    <source>
        <dbReference type="EMBL" id="GGY74571.1"/>
    </source>
</evidence>
<organism evidence="1 2">
    <name type="scientific">Cellvibrio zantedeschiae</name>
    <dbReference type="NCBI Taxonomy" id="1237077"/>
    <lineage>
        <taxon>Bacteria</taxon>
        <taxon>Pseudomonadati</taxon>
        <taxon>Pseudomonadota</taxon>
        <taxon>Gammaproteobacteria</taxon>
        <taxon>Cellvibrionales</taxon>
        <taxon>Cellvibrionaceae</taxon>
        <taxon>Cellvibrio</taxon>
    </lineage>
</organism>
<dbReference type="Pfam" id="PF00300">
    <property type="entry name" value="His_Phos_1"/>
    <property type="match status" value="1"/>
</dbReference>
<dbReference type="SMART" id="SM00855">
    <property type="entry name" value="PGAM"/>
    <property type="match status" value="1"/>
</dbReference>
<gene>
    <name evidence="1" type="ORF">GCM10011613_20020</name>
</gene>
<dbReference type="Gene3D" id="3.40.50.1240">
    <property type="entry name" value="Phosphoglycerate mutase-like"/>
    <property type="match status" value="1"/>
</dbReference>
<dbReference type="RefSeq" id="WP_189418000.1">
    <property type="nucleotide sequence ID" value="NZ_BMYZ01000001.1"/>
</dbReference>
<comment type="caution">
    <text evidence="1">The sequence shown here is derived from an EMBL/GenBank/DDBJ whole genome shotgun (WGS) entry which is preliminary data.</text>
</comment>
<sequence length="203" mass="23051">MKARYFSFVRHGKVEGPAALYGKTDIASSIRGRQELIAGLERLHQETPIDFIFSSPLQRCAQTAEEFATHHLLPIFLEPDLQECDFGDWDGVDFNALQNQWPALEKFWQSPLDISPPQGENLQTFYNRINTSWQDIQTQQYCDHTLILCHGGTIRMVLAALLKIPLESPLFAQLRIDYCSHTRIEVSDAAGAKPIVRWIGAPL</sequence>
<reference evidence="2" key="1">
    <citation type="journal article" date="2019" name="Int. J. Syst. Evol. Microbiol.">
        <title>The Global Catalogue of Microorganisms (GCM) 10K type strain sequencing project: providing services to taxonomists for standard genome sequencing and annotation.</title>
        <authorList>
            <consortium name="The Broad Institute Genomics Platform"/>
            <consortium name="The Broad Institute Genome Sequencing Center for Infectious Disease"/>
            <person name="Wu L."/>
            <person name="Ma J."/>
        </authorList>
    </citation>
    <scope>NUCLEOTIDE SEQUENCE [LARGE SCALE GENOMIC DNA]</scope>
    <source>
        <strain evidence="2">KCTC 32239</strain>
    </source>
</reference>
<dbReference type="CDD" id="cd07067">
    <property type="entry name" value="HP_PGM_like"/>
    <property type="match status" value="1"/>
</dbReference>
<dbReference type="InterPro" id="IPR050275">
    <property type="entry name" value="PGM_Phosphatase"/>
</dbReference>
<evidence type="ECO:0000313" key="2">
    <source>
        <dbReference type="Proteomes" id="UP000619761"/>
    </source>
</evidence>
<protein>
    <submittedName>
        <fullName evidence="1">Alpha-ribazole phosphatase</fullName>
    </submittedName>
</protein>
<dbReference type="InterPro" id="IPR029033">
    <property type="entry name" value="His_PPase_superfam"/>
</dbReference>
<keyword evidence="2" id="KW-1185">Reference proteome</keyword>
<dbReference type="EMBL" id="BMYZ01000001">
    <property type="protein sequence ID" value="GGY74571.1"/>
    <property type="molecule type" value="Genomic_DNA"/>
</dbReference>
<dbReference type="PANTHER" id="PTHR48100">
    <property type="entry name" value="BROAD-SPECIFICITY PHOSPHATASE YOR283W-RELATED"/>
    <property type="match status" value="1"/>
</dbReference>
<accession>A0ABQ3B266</accession>
<proteinExistence type="predicted"/>
<dbReference type="InterPro" id="IPR013078">
    <property type="entry name" value="His_Pase_superF_clade-1"/>
</dbReference>
<dbReference type="SUPFAM" id="SSF53254">
    <property type="entry name" value="Phosphoglycerate mutase-like"/>
    <property type="match status" value="1"/>
</dbReference>
<name>A0ABQ3B266_9GAMM</name>